<keyword evidence="13" id="KW-1185">Reference proteome</keyword>
<dbReference type="SMART" id="SM00073">
    <property type="entry name" value="HPT"/>
    <property type="match status" value="1"/>
</dbReference>
<evidence type="ECO:0000256" key="3">
    <source>
        <dbReference type="ARBA" id="ARBA00022553"/>
    </source>
</evidence>
<feature type="domain" description="HPt" evidence="11">
    <location>
        <begin position="788"/>
        <end position="881"/>
    </location>
</feature>
<dbReference type="SMART" id="SM00448">
    <property type="entry name" value="REC"/>
    <property type="match status" value="2"/>
</dbReference>
<dbReference type="InterPro" id="IPR011006">
    <property type="entry name" value="CheY-like_superfamily"/>
</dbReference>
<dbReference type="InterPro" id="IPR003661">
    <property type="entry name" value="HisK_dim/P_dom"/>
</dbReference>
<evidence type="ECO:0000256" key="6">
    <source>
        <dbReference type="PROSITE-ProRule" id="PRU00169"/>
    </source>
</evidence>
<feature type="transmembrane region" description="Helical" evidence="8">
    <location>
        <begin position="149"/>
        <end position="170"/>
    </location>
</feature>
<dbReference type="InterPro" id="IPR036890">
    <property type="entry name" value="HATPase_C_sf"/>
</dbReference>
<dbReference type="Gene3D" id="3.30.565.10">
    <property type="entry name" value="Histidine kinase-like ATPase, C-terminal domain"/>
    <property type="match status" value="1"/>
</dbReference>
<feature type="modified residue" description="4-aspartylphosphate" evidence="6">
    <location>
        <position position="548"/>
    </location>
</feature>
<evidence type="ECO:0000256" key="2">
    <source>
        <dbReference type="ARBA" id="ARBA00012438"/>
    </source>
</evidence>
<feature type="transmembrane region" description="Helical" evidence="8">
    <location>
        <begin position="81"/>
        <end position="106"/>
    </location>
</feature>
<comment type="caution">
    <text evidence="12">The sequence shown here is derived from an EMBL/GenBank/DDBJ whole genome shotgun (WGS) entry which is preliminary data.</text>
</comment>
<dbReference type="Gene3D" id="1.20.120.160">
    <property type="entry name" value="HPT domain"/>
    <property type="match status" value="1"/>
</dbReference>
<feature type="transmembrane region" description="Helical" evidence="8">
    <location>
        <begin position="118"/>
        <end position="137"/>
    </location>
</feature>
<evidence type="ECO:0000256" key="5">
    <source>
        <dbReference type="PROSITE-ProRule" id="PRU00110"/>
    </source>
</evidence>
<dbReference type="PROSITE" id="PS50109">
    <property type="entry name" value="HIS_KIN"/>
    <property type="match status" value="1"/>
</dbReference>
<dbReference type="Gene3D" id="3.40.50.2300">
    <property type="match status" value="2"/>
</dbReference>
<feature type="transmembrane region" description="Helical" evidence="8">
    <location>
        <begin position="49"/>
        <end position="69"/>
    </location>
</feature>
<keyword evidence="8" id="KW-1133">Transmembrane helix</keyword>
<dbReference type="EC" id="2.7.13.3" evidence="2"/>
<dbReference type="PANTHER" id="PTHR45339:SF5">
    <property type="entry name" value="HISTIDINE KINASE"/>
    <property type="match status" value="1"/>
</dbReference>
<evidence type="ECO:0000256" key="1">
    <source>
        <dbReference type="ARBA" id="ARBA00000085"/>
    </source>
</evidence>
<feature type="domain" description="Response regulatory" evidence="10">
    <location>
        <begin position="637"/>
        <end position="754"/>
    </location>
</feature>
<dbReference type="CDD" id="cd16922">
    <property type="entry name" value="HATPase_EvgS-ArcB-TorS-like"/>
    <property type="match status" value="1"/>
</dbReference>
<dbReference type="CDD" id="cd17546">
    <property type="entry name" value="REC_hyHK_CKI1_RcsC-like"/>
    <property type="match status" value="1"/>
</dbReference>
<dbReference type="Proteomes" id="UP001499951">
    <property type="component" value="Unassembled WGS sequence"/>
</dbReference>
<reference evidence="12 13" key="1">
    <citation type="journal article" date="2019" name="Int. J. Syst. Evol. Microbiol.">
        <title>The Global Catalogue of Microorganisms (GCM) 10K type strain sequencing project: providing services to taxonomists for standard genome sequencing and annotation.</title>
        <authorList>
            <consortium name="The Broad Institute Genomics Platform"/>
            <consortium name="The Broad Institute Genome Sequencing Center for Infectious Disease"/>
            <person name="Wu L."/>
            <person name="Ma J."/>
        </authorList>
    </citation>
    <scope>NUCLEOTIDE SEQUENCE [LARGE SCALE GENOMIC DNA]</scope>
    <source>
        <strain evidence="12 13">JCM 15089</strain>
    </source>
</reference>
<dbReference type="CDD" id="cd00156">
    <property type="entry name" value="REC"/>
    <property type="match status" value="1"/>
</dbReference>
<dbReference type="InterPro" id="IPR001789">
    <property type="entry name" value="Sig_transdc_resp-reg_receiver"/>
</dbReference>
<dbReference type="InterPro" id="IPR004358">
    <property type="entry name" value="Sig_transdc_His_kin-like_C"/>
</dbReference>
<feature type="modified residue" description="Phosphohistidine" evidence="5">
    <location>
        <position position="827"/>
    </location>
</feature>
<organism evidence="12 13">
    <name type="scientific">Rhizomicrobium electricum</name>
    <dbReference type="NCBI Taxonomy" id="480070"/>
    <lineage>
        <taxon>Bacteria</taxon>
        <taxon>Pseudomonadati</taxon>
        <taxon>Pseudomonadota</taxon>
        <taxon>Alphaproteobacteria</taxon>
        <taxon>Micropepsales</taxon>
        <taxon>Micropepsaceae</taxon>
        <taxon>Rhizomicrobium</taxon>
    </lineage>
</organism>
<evidence type="ECO:0000259" key="10">
    <source>
        <dbReference type="PROSITE" id="PS50110"/>
    </source>
</evidence>
<dbReference type="PRINTS" id="PR00344">
    <property type="entry name" value="BCTRLSENSOR"/>
</dbReference>
<keyword evidence="3 6" id="KW-0597">Phosphoprotein</keyword>
<evidence type="ECO:0000256" key="7">
    <source>
        <dbReference type="SAM" id="Coils"/>
    </source>
</evidence>
<dbReference type="Pfam" id="PF00512">
    <property type="entry name" value="HisKA"/>
    <property type="match status" value="1"/>
</dbReference>
<comment type="catalytic activity">
    <reaction evidence="1">
        <text>ATP + protein L-histidine = ADP + protein N-phospho-L-histidine.</text>
        <dbReference type="EC" id="2.7.13.3"/>
    </reaction>
</comment>
<dbReference type="SMART" id="SM00387">
    <property type="entry name" value="HATPase_c"/>
    <property type="match status" value="1"/>
</dbReference>
<evidence type="ECO:0000313" key="12">
    <source>
        <dbReference type="EMBL" id="GAA0567589.1"/>
    </source>
</evidence>
<dbReference type="CDD" id="cd00082">
    <property type="entry name" value="HisKA"/>
    <property type="match status" value="1"/>
</dbReference>
<sequence length="897" mass="95315">MNDTDLFWQITVVEALLNLAIFAAAVIAYGPVTILAARLRVGTKVPRGAATGVLFGIATAIAVLQPVHLIGGAPTGSQTVLIALAGLLAGPLAALAAFATAATTALVPLLEGMPFEGFGLAILGIAALAGVLLRFALDRRRGRRGDVSYWHLPILGGLSAVLGLFAQWALQGWSATALSALPTLAANIVEITILGTLLLHEKRRHEAEEDLRASELRLANQARELAARTEELAAQARELAAARDAAEAADRAKSEFLANMSHEIRTPMNGVIGMAGLLLDTNLDEEQRRYAETVCESGEALIDIVNDILDISKLEAGRLELEAIVFRMGDLADKSAGLLLAKAREKGIDIGVFVAPDASGSFRGDPSRLRQVLLNLIGNAVKFTGHGGVALQVSAGDGAGRVRFEVIDTGIGVAEDRRDRLFRKFSQLDSSVTRRYGGTGLGLAICKELVELMGGEIGVVSEPGNGATFWFEVPLEKVAETSFAPAFLPRRRMRALVVDEVPLIGYVTRRHLECFGFEVTTALNPIAVLAEIDRAERQDQPFDLVVVDHVMPVLPGDKLAARIRALPAGAAIKLVLLTSAGREAVEDASAVDAVLEKPLQARSFGECLAALFLPPVRHQMDPIEQAKPARTAKGGLAVLLAEDNRVNQDVARTILSRAGHRVDVAENGRAAVEAVRRNLYDVVLMDVQMPEMDGIEAVALIRGLPRPLSAVHVIAMTANAMEGAREEYLAAGMNDYICKPVQPKVLIEKLAALAAAKSAPVRVAAPPVADDAPLLDEQNLTDLLDAVLTEKTIGFVEVFLQDAADRLAQIVEARTAGDLDGCRRTAHSLISMAGTFGAARMSALARQLETACKSADAAEAARLAERLQTCGLETAVALTNWIAKSRAENAGTENPLS</sequence>
<feature type="modified residue" description="4-aspartylphosphate" evidence="6">
    <location>
        <position position="686"/>
    </location>
</feature>
<feature type="domain" description="Response regulatory" evidence="10">
    <location>
        <begin position="494"/>
        <end position="612"/>
    </location>
</feature>
<dbReference type="EMBL" id="BAAADD010000003">
    <property type="protein sequence ID" value="GAA0567589.1"/>
    <property type="molecule type" value="Genomic_DNA"/>
</dbReference>
<dbReference type="InterPro" id="IPR056839">
    <property type="entry name" value="Receiver_AHK4/CRE1_1st"/>
</dbReference>
<dbReference type="Pfam" id="PF02518">
    <property type="entry name" value="HATPase_c"/>
    <property type="match status" value="1"/>
</dbReference>
<evidence type="ECO:0000256" key="8">
    <source>
        <dbReference type="SAM" id="Phobius"/>
    </source>
</evidence>
<dbReference type="InterPro" id="IPR008207">
    <property type="entry name" value="Sig_transdc_His_kin_Hpt_dom"/>
</dbReference>
<dbReference type="SUPFAM" id="SSF52172">
    <property type="entry name" value="CheY-like"/>
    <property type="match status" value="2"/>
</dbReference>
<dbReference type="PROSITE" id="PS50110">
    <property type="entry name" value="RESPONSE_REGULATORY"/>
    <property type="match status" value="2"/>
</dbReference>
<feature type="coiled-coil region" evidence="7">
    <location>
        <begin position="197"/>
        <end position="252"/>
    </location>
</feature>
<protein>
    <recommendedName>
        <fullName evidence="2">histidine kinase</fullName>
        <ecNumber evidence="2">2.7.13.3</ecNumber>
    </recommendedName>
</protein>
<dbReference type="CDD" id="cd00088">
    <property type="entry name" value="HPT"/>
    <property type="match status" value="1"/>
</dbReference>
<dbReference type="SUPFAM" id="SSF55874">
    <property type="entry name" value="ATPase domain of HSP90 chaperone/DNA topoisomerase II/histidine kinase"/>
    <property type="match status" value="1"/>
</dbReference>
<dbReference type="Pfam" id="PF00072">
    <property type="entry name" value="Response_reg"/>
    <property type="match status" value="1"/>
</dbReference>
<dbReference type="InterPro" id="IPR005467">
    <property type="entry name" value="His_kinase_dom"/>
</dbReference>
<name>A0ABN1EJ65_9PROT</name>
<keyword evidence="8" id="KW-0472">Membrane</keyword>
<dbReference type="InterPro" id="IPR036097">
    <property type="entry name" value="HisK_dim/P_sf"/>
</dbReference>
<dbReference type="InterPro" id="IPR003594">
    <property type="entry name" value="HATPase_dom"/>
</dbReference>
<feature type="transmembrane region" description="Helical" evidence="8">
    <location>
        <begin position="7"/>
        <end position="29"/>
    </location>
</feature>
<dbReference type="PANTHER" id="PTHR45339">
    <property type="entry name" value="HYBRID SIGNAL TRANSDUCTION HISTIDINE KINASE J"/>
    <property type="match status" value="1"/>
</dbReference>
<proteinExistence type="predicted"/>
<feature type="domain" description="Histidine kinase" evidence="9">
    <location>
        <begin position="259"/>
        <end position="477"/>
    </location>
</feature>
<dbReference type="InterPro" id="IPR036641">
    <property type="entry name" value="HPT_dom_sf"/>
</dbReference>
<evidence type="ECO:0000259" key="11">
    <source>
        <dbReference type="PROSITE" id="PS50894"/>
    </source>
</evidence>
<dbReference type="SMART" id="SM00388">
    <property type="entry name" value="HisKA"/>
    <property type="match status" value="1"/>
</dbReference>
<keyword evidence="8" id="KW-0812">Transmembrane</keyword>
<gene>
    <name evidence="12" type="ORF">GCM10008942_15200</name>
</gene>
<evidence type="ECO:0000259" key="9">
    <source>
        <dbReference type="PROSITE" id="PS50109"/>
    </source>
</evidence>
<keyword evidence="7" id="KW-0175">Coiled coil</keyword>
<dbReference type="PROSITE" id="PS50894">
    <property type="entry name" value="HPT"/>
    <property type="match status" value="1"/>
</dbReference>
<dbReference type="Gene3D" id="1.10.287.130">
    <property type="match status" value="1"/>
</dbReference>
<evidence type="ECO:0000256" key="4">
    <source>
        <dbReference type="ARBA" id="ARBA00023012"/>
    </source>
</evidence>
<dbReference type="SUPFAM" id="SSF47384">
    <property type="entry name" value="Homodimeric domain of signal transducing histidine kinase"/>
    <property type="match status" value="1"/>
</dbReference>
<keyword evidence="4" id="KW-0902">Two-component regulatory system</keyword>
<dbReference type="SUPFAM" id="SSF47226">
    <property type="entry name" value="Histidine-containing phosphotransfer domain, HPT domain"/>
    <property type="match status" value="1"/>
</dbReference>
<dbReference type="Pfam" id="PF24896">
    <property type="entry name" value="Receiver_CRE1"/>
    <property type="match status" value="1"/>
</dbReference>
<evidence type="ECO:0000313" key="13">
    <source>
        <dbReference type="Proteomes" id="UP001499951"/>
    </source>
</evidence>
<dbReference type="Pfam" id="PF01627">
    <property type="entry name" value="Hpt"/>
    <property type="match status" value="1"/>
</dbReference>
<dbReference type="RefSeq" id="WP_166932891.1">
    <property type="nucleotide sequence ID" value="NZ_BAAADD010000003.1"/>
</dbReference>
<accession>A0ABN1EJ65</accession>